<evidence type="ECO:0000313" key="4">
    <source>
        <dbReference type="EMBL" id="KJP87068.1"/>
    </source>
</evidence>
<feature type="compositionally biased region" description="Low complexity" evidence="3">
    <location>
        <begin position="363"/>
        <end position="373"/>
    </location>
</feature>
<protein>
    <submittedName>
        <fullName evidence="4">Uncharacterized protein</fullName>
    </submittedName>
</protein>
<dbReference type="AlphaFoldDB" id="A0A0D9QJE6"/>
<feature type="region of interest" description="Disordered" evidence="3">
    <location>
        <begin position="363"/>
        <end position="392"/>
    </location>
</feature>
<dbReference type="VEuPathDB" id="PlasmoDB:AK88_03236"/>
<organism evidence="4 5">
    <name type="scientific">Plasmodium fragile</name>
    <dbReference type="NCBI Taxonomy" id="5857"/>
    <lineage>
        <taxon>Eukaryota</taxon>
        <taxon>Sar</taxon>
        <taxon>Alveolata</taxon>
        <taxon>Apicomplexa</taxon>
        <taxon>Aconoidasida</taxon>
        <taxon>Haemosporida</taxon>
        <taxon>Plasmodiidae</taxon>
        <taxon>Plasmodium</taxon>
        <taxon>Plasmodium (Plasmodium)</taxon>
    </lineage>
</organism>
<dbReference type="Pfam" id="PF07065">
    <property type="entry name" value="D123"/>
    <property type="match status" value="2"/>
</dbReference>
<feature type="coiled-coil region" evidence="2">
    <location>
        <begin position="662"/>
        <end position="692"/>
    </location>
</feature>
<keyword evidence="5" id="KW-1185">Reference proteome</keyword>
<comment type="similarity">
    <text evidence="1">Belongs to the CDC123 family.</text>
</comment>
<dbReference type="PANTHER" id="PTHR15323">
    <property type="entry name" value="D123 PROTEIN"/>
    <property type="match status" value="1"/>
</dbReference>
<evidence type="ECO:0000256" key="1">
    <source>
        <dbReference type="ARBA" id="ARBA00011047"/>
    </source>
</evidence>
<keyword evidence="2" id="KW-0175">Coiled coil</keyword>
<dbReference type="GeneID" id="24268550"/>
<feature type="compositionally biased region" description="Acidic residues" evidence="3">
    <location>
        <begin position="20"/>
        <end position="29"/>
    </location>
</feature>
<dbReference type="RefSeq" id="XP_012336280.1">
    <property type="nucleotide sequence ID" value="XM_012480857.1"/>
</dbReference>
<name>A0A0D9QJE6_PLAFR</name>
<sequence>MTTAHNGMQNDNGGIPQNGEVDEEEEAVEVEHMEDDTVLLSSFLYEYLVNNFKSIHLILNSRKVKDSLLGHVKEKAQELKKRMEDCGHAVQGEGGIKLGGSDETLQMVRQIHLDGLLLLSTDEADVEYNHNLVKVGVDLNLDRSVATVVSNECTLISRKWNYDLDVIVKGAGAIGDAAGKAANGEHTSEEVSARTPAAARQNRLKVVLRRNAINGTDATNTCITKEEEREIVNRLLRTIKLHSISTETKLEEKKKKILFQNFHEWCCPPSPSANDIRSGIHRINAFLFDLFEPDFYNSTLKKSNSISYKELYEQYHEIMIKSKHIKLNEEFVEYLLLDSVFLPSYVKRNKLRAVQEEDNEYSSFDSYSDASSGESEEGTHSEMKSTQMASNAGMEEATDLTCHKDDLTHDHIQDEKCEKRKRQNLFKSEQFRNQLEEIQQAIEELNGSVFLRVNYKNLRKGSFVNNFSLEVNTLYYALLMLKSCTGVYKTLKEKQMNKENYLIVSKYVNLNLCFLFDVYIYCNIIVAVSQKCLNYYFDFLTKLDVMEEVIHTISAFFKKHIKDTFPQDHYILQLYIHTFKKTNKKKVLLINAKSWLFKNKHPVFTNKFLTNYLFIDGVDAHGEKNTHQVHPHGKGIYKIDPSSFAIEPMTVLKRGSGEVHMATNTKDRAQHLTQEKEEKNQADTAKEETQMDLYVCNGVLYYCITKDEAIYKKNANLYPKDLNYVKDGEIDMDSLLETIKMQNAGAPREDSTPR</sequence>
<dbReference type="EMBL" id="KQ001680">
    <property type="protein sequence ID" value="KJP87068.1"/>
    <property type="molecule type" value="Genomic_DNA"/>
</dbReference>
<dbReference type="Proteomes" id="UP000054561">
    <property type="component" value="Unassembled WGS sequence"/>
</dbReference>
<accession>A0A0D9QJE6</accession>
<dbReference type="InterPro" id="IPR009772">
    <property type="entry name" value="CDC123"/>
</dbReference>
<evidence type="ECO:0000256" key="2">
    <source>
        <dbReference type="SAM" id="Coils"/>
    </source>
</evidence>
<gene>
    <name evidence="4" type="ORF">AK88_03236</name>
</gene>
<feature type="region of interest" description="Disordered" evidence="3">
    <location>
        <begin position="1"/>
        <end position="29"/>
    </location>
</feature>
<evidence type="ECO:0000313" key="5">
    <source>
        <dbReference type="Proteomes" id="UP000054561"/>
    </source>
</evidence>
<dbReference type="PANTHER" id="PTHR15323:SF6">
    <property type="entry name" value="CELL DIVISION CYCLE PROTEIN 123 HOMOLOG"/>
    <property type="match status" value="1"/>
</dbReference>
<proteinExistence type="inferred from homology"/>
<feature type="compositionally biased region" description="Polar residues" evidence="3">
    <location>
        <begin position="1"/>
        <end position="12"/>
    </location>
</feature>
<dbReference type="OMA" id="LFDVYVY"/>
<evidence type="ECO:0000256" key="3">
    <source>
        <dbReference type="SAM" id="MobiDB-lite"/>
    </source>
</evidence>
<dbReference type="OrthoDB" id="360540at2759"/>
<reference evidence="4 5" key="1">
    <citation type="submission" date="2014-03" db="EMBL/GenBank/DDBJ databases">
        <title>The Genome Sequence of Plasmodium fragile nilgiri.</title>
        <authorList>
            <consortium name="The Broad Institute Genomics Platform"/>
            <consortium name="The Broad Institute Genome Sequencing Center for Infectious Disease"/>
            <person name="Neafsey D."/>
            <person name="Duraisingh M."/>
            <person name="Young S.K."/>
            <person name="Zeng Q."/>
            <person name="Gargeya S."/>
            <person name="Abouelleil A."/>
            <person name="Alvarado L."/>
            <person name="Chapman S.B."/>
            <person name="Gainer-Dewar J."/>
            <person name="Goldberg J."/>
            <person name="Griggs A."/>
            <person name="Gujja S."/>
            <person name="Hansen M."/>
            <person name="Howarth C."/>
            <person name="Imamovic A."/>
            <person name="Larimer J."/>
            <person name="Pearson M."/>
            <person name="Poon T.W."/>
            <person name="Priest M."/>
            <person name="Roberts A."/>
            <person name="Saif S."/>
            <person name="Shea T."/>
            <person name="Sykes S."/>
            <person name="Wortman J."/>
            <person name="Nusbaum C."/>
            <person name="Birren B."/>
        </authorList>
    </citation>
    <scope>NUCLEOTIDE SEQUENCE [LARGE SCALE GENOMIC DNA]</scope>
    <source>
        <strain evidence="5">nilgiri</strain>
    </source>
</reference>
<dbReference type="GO" id="GO:0005737">
    <property type="term" value="C:cytoplasm"/>
    <property type="evidence" value="ECO:0007669"/>
    <property type="project" value="TreeGrafter"/>
</dbReference>